<dbReference type="EMBL" id="JAAGMN010008653">
    <property type="protein sequence ID" value="NEE20504.1"/>
    <property type="molecule type" value="Genomic_DNA"/>
</dbReference>
<comment type="caution">
    <text evidence="1">The sequence shown here is derived from an EMBL/GenBank/DDBJ whole genome shotgun (WGS) entry which is preliminary data.</text>
</comment>
<feature type="non-terminal residue" evidence="1">
    <location>
        <position position="91"/>
    </location>
</feature>
<organism evidence="1">
    <name type="scientific">Streptomyces sp. SID7499</name>
    <dbReference type="NCBI Taxonomy" id="2706086"/>
    <lineage>
        <taxon>Bacteria</taxon>
        <taxon>Bacillati</taxon>
        <taxon>Actinomycetota</taxon>
        <taxon>Actinomycetes</taxon>
        <taxon>Kitasatosporales</taxon>
        <taxon>Streptomycetaceae</taxon>
        <taxon>Streptomyces</taxon>
    </lineage>
</organism>
<accession>A0A6G3XS73</accession>
<feature type="non-terminal residue" evidence="1">
    <location>
        <position position="1"/>
    </location>
</feature>
<evidence type="ECO:0008006" key="2">
    <source>
        <dbReference type="Google" id="ProtNLM"/>
    </source>
</evidence>
<gene>
    <name evidence="1" type="ORF">G3M58_80345</name>
</gene>
<evidence type="ECO:0000313" key="1">
    <source>
        <dbReference type="EMBL" id="NEE20504.1"/>
    </source>
</evidence>
<proteinExistence type="predicted"/>
<sequence length="91" mass="9762">EFNAIAEPDANGAYELVTTISWPEDLFTEEDITALGDHFRSALTSLAALETGGHTPSDFPLVPLAQADVDALDGPELHDILPLTPLQEGLY</sequence>
<dbReference type="Gene3D" id="3.30.559.30">
    <property type="entry name" value="Nonribosomal peptide synthetase, condensation domain"/>
    <property type="match status" value="1"/>
</dbReference>
<dbReference type="AlphaFoldDB" id="A0A6G3XS73"/>
<reference evidence="1" key="1">
    <citation type="submission" date="2020-01" db="EMBL/GenBank/DDBJ databases">
        <title>Insect and environment-associated Actinomycetes.</title>
        <authorList>
            <person name="Currrie C."/>
            <person name="Chevrette M."/>
            <person name="Carlson C."/>
            <person name="Stubbendieck R."/>
            <person name="Wendt-Pienkowski E."/>
        </authorList>
    </citation>
    <scope>NUCLEOTIDE SEQUENCE</scope>
    <source>
        <strain evidence="1">SID7499</strain>
    </source>
</reference>
<protein>
    <recommendedName>
        <fullName evidence="2">Condensation domain-containing protein</fullName>
    </recommendedName>
</protein>
<name>A0A6G3XS73_9ACTN</name>